<dbReference type="Pfam" id="PF04536">
    <property type="entry name" value="TPM_phosphatase"/>
    <property type="match status" value="1"/>
</dbReference>
<keyword evidence="11" id="KW-1185">Reference proteome</keyword>
<dbReference type="Proteomes" id="UP000291191">
    <property type="component" value="Unassembled WGS sequence"/>
</dbReference>
<proteinExistence type="predicted"/>
<reference evidence="8 9" key="1">
    <citation type="submission" date="2018-08" db="EMBL/GenBank/DDBJ databases">
        <title>A genome reference for cultivated species of the human gut microbiota.</title>
        <authorList>
            <person name="Zou Y."/>
            <person name="Xue W."/>
            <person name="Luo G."/>
        </authorList>
    </citation>
    <scope>NUCLEOTIDE SEQUENCE [LARGE SCALE GENOMIC DNA]</scope>
    <source>
        <strain evidence="4 8">AF19-10AC</strain>
        <strain evidence="6 10">AF31-23</strain>
        <strain evidence="5 9">AF36-16BH</strain>
    </source>
</reference>
<evidence type="ECO:0000313" key="5">
    <source>
        <dbReference type="EMBL" id="RHL93792.1"/>
    </source>
</evidence>
<reference evidence="7 11" key="2">
    <citation type="journal article" date="2019" name="Science, e1252229">
        <title>Invertible promoters mediate bacterial phase variation, antibiotic resistance, and host adaptation in the gut.</title>
        <authorList>
            <person name="Jiang X."/>
            <person name="Hall A.B."/>
            <person name="Arthur T.D."/>
            <person name="Plichta D.R."/>
            <person name="Covington C.T."/>
            <person name="Poyet M."/>
            <person name="Crothers J."/>
            <person name="Moses P.L."/>
            <person name="Tolonen A.C."/>
            <person name="Vlamakis H."/>
            <person name="Alm E.J."/>
            <person name="Xavier R.J."/>
        </authorList>
    </citation>
    <scope>NUCLEOTIDE SEQUENCE [LARGE SCALE GENOMIC DNA]</scope>
    <source>
        <strain evidence="7">Bf_0095</strain>
        <strain evidence="11">bf_0095</strain>
    </source>
</reference>
<feature type="region of interest" description="Disordered" evidence="1">
    <location>
        <begin position="423"/>
        <end position="453"/>
    </location>
</feature>
<feature type="compositionally biased region" description="Gly residues" evidence="1">
    <location>
        <begin position="431"/>
        <end position="453"/>
    </location>
</feature>
<evidence type="ECO:0000313" key="4">
    <source>
        <dbReference type="EMBL" id="RGT50871.1"/>
    </source>
</evidence>
<dbReference type="EMBL" id="QRWT01000013">
    <property type="protein sequence ID" value="RGT50871.1"/>
    <property type="molecule type" value="Genomic_DNA"/>
</dbReference>
<evidence type="ECO:0000313" key="7">
    <source>
        <dbReference type="EMBL" id="RYT81909.1"/>
    </source>
</evidence>
<dbReference type="PANTHER" id="PTHR30373:SF2">
    <property type="entry name" value="UPF0603 PROTEIN YGCG"/>
    <property type="match status" value="1"/>
</dbReference>
<keyword evidence="2" id="KW-0812">Transmembrane</keyword>
<evidence type="ECO:0000259" key="3">
    <source>
        <dbReference type="Pfam" id="PF04536"/>
    </source>
</evidence>
<protein>
    <submittedName>
        <fullName evidence="4">TPM domain-containing protein</fullName>
    </submittedName>
</protein>
<evidence type="ECO:0000313" key="9">
    <source>
        <dbReference type="Proteomes" id="UP000285013"/>
    </source>
</evidence>
<evidence type="ECO:0000256" key="2">
    <source>
        <dbReference type="SAM" id="Phobius"/>
    </source>
</evidence>
<dbReference type="PANTHER" id="PTHR30373">
    <property type="entry name" value="UPF0603 PROTEIN YGCG"/>
    <property type="match status" value="1"/>
</dbReference>
<dbReference type="Proteomes" id="UP000286003">
    <property type="component" value="Unassembled WGS sequence"/>
</dbReference>
<comment type="caution">
    <text evidence="4">The sequence shown here is derived from an EMBL/GenBank/DDBJ whole genome shotgun (WGS) entry which is preliminary data.</text>
</comment>
<keyword evidence="2" id="KW-0472">Membrane</keyword>
<evidence type="ECO:0000313" key="11">
    <source>
        <dbReference type="Proteomes" id="UP000291191"/>
    </source>
</evidence>
<dbReference type="EMBL" id="QRQM01000020">
    <property type="protein sequence ID" value="RHN04800.1"/>
    <property type="molecule type" value="Genomic_DNA"/>
</dbReference>
<sequence length="453" mass="50866">MKSNNRIQKNVGVNTWILLLCFFTCLTYGNDSFAVLKSKRVSNGYTVTDVPNPRHEGSYNWVSNPDLILSTSTVREINVMLSQLEDSLSIEVAVVALSSIGEDVPRQFAHELFEYWGIGKKADNNGLLIFLVLDQREVTFETGYGLEGVLSDVLCYRIQQKAMVPRFATNDFNGGMIRGVQAVVQELYGGDYKPDSDWEKEENSSSFWTYLIANTPLAYHILLIVLFILLNIVVCAVMIGGSYPKDKSALSALDILSHREPYTNFIRTLLLFLIVPFWPGLIWGWFVYRFRLRKRLIRQSKTCDSCKAMALHLLPDELSTSFLSASEQMENQLKSAIHHIYLCKDCGWVLRYNATVNSKYSMCEKCHTIARKRVTPWRILRAATYSTPGLAVAEYLCQMCGDREQVFLEMSCRIDDTNVTSPITTTDNNSSGGGEKSSFGGGHSGGGGASSRF</sequence>
<feature type="transmembrane region" description="Helical" evidence="2">
    <location>
        <begin position="264"/>
        <end position="288"/>
    </location>
</feature>
<feature type="domain" description="TPM" evidence="3">
    <location>
        <begin position="66"/>
        <end position="185"/>
    </location>
</feature>
<gene>
    <name evidence="4" type="ORF">DWX27_12955</name>
    <name evidence="6" type="ORF">DWZ32_16835</name>
    <name evidence="5" type="ORF">DWZ95_08720</name>
    <name evidence="7" type="ORF">EAJ06_05145</name>
</gene>
<evidence type="ECO:0000313" key="8">
    <source>
        <dbReference type="Proteomes" id="UP000284772"/>
    </source>
</evidence>
<feature type="transmembrane region" description="Helical" evidence="2">
    <location>
        <begin position="217"/>
        <end position="244"/>
    </location>
</feature>
<dbReference type="Proteomes" id="UP000284772">
    <property type="component" value="Unassembled WGS sequence"/>
</dbReference>
<dbReference type="EMBL" id="QRPE01000007">
    <property type="protein sequence ID" value="RHL93792.1"/>
    <property type="molecule type" value="Genomic_DNA"/>
</dbReference>
<evidence type="ECO:0000313" key="6">
    <source>
        <dbReference type="EMBL" id="RHN04800.1"/>
    </source>
</evidence>
<evidence type="ECO:0000256" key="1">
    <source>
        <dbReference type="SAM" id="MobiDB-lite"/>
    </source>
</evidence>
<dbReference type="Proteomes" id="UP000285013">
    <property type="component" value="Unassembled WGS sequence"/>
</dbReference>
<accession>A0A3E4KWG6</accession>
<evidence type="ECO:0000313" key="10">
    <source>
        <dbReference type="Proteomes" id="UP000286003"/>
    </source>
</evidence>
<organism evidence="4 8">
    <name type="scientific">Bacteroides intestinalis</name>
    <dbReference type="NCBI Taxonomy" id="329854"/>
    <lineage>
        <taxon>Bacteria</taxon>
        <taxon>Pseudomonadati</taxon>
        <taxon>Bacteroidota</taxon>
        <taxon>Bacteroidia</taxon>
        <taxon>Bacteroidales</taxon>
        <taxon>Bacteroidaceae</taxon>
        <taxon>Bacteroides</taxon>
    </lineage>
</organism>
<dbReference type="AlphaFoldDB" id="A0A3E4KWG6"/>
<dbReference type="RefSeq" id="WP_115502882.1">
    <property type="nucleotide sequence ID" value="NZ_CABMMK010000004.1"/>
</dbReference>
<keyword evidence="2" id="KW-1133">Transmembrane helix</keyword>
<dbReference type="InterPro" id="IPR007621">
    <property type="entry name" value="TPM_dom"/>
</dbReference>
<dbReference type="OrthoDB" id="9810918at2"/>
<dbReference type="EMBL" id="RCXO01000004">
    <property type="protein sequence ID" value="RYT81909.1"/>
    <property type="molecule type" value="Genomic_DNA"/>
</dbReference>
<name>A0A3E4KWG6_9BACE</name>
<dbReference type="Gene3D" id="3.10.310.50">
    <property type="match status" value="1"/>
</dbReference>